<evidence type="ECO:0000313" key="1">
    <source>
        <dbReference type="EMBL" id="CAH9054352.1"/>
    </source>
</evidence>
<reference evidence="1" key="1">
    <citation type="submission" date="2022-07" db="EMBL/GenBank/DDBJ databases">
        <authorList>
            <person name="Criscuolo A."/>
        </authorList>
    </citation>
    <scope>NUCLEOTIDE SEQUENCE</scope>
    <source>
        <strain evidence="1">CIP103197</strain>
    </source>
</reference>
<accession>A0A9W4W2J1</accession>
<dbReference type="Proteomes" id="UP001152447">
    <property type="component" value="Unassembled WGS sequence"/>
</dbReference>
<gene>
    <name evidence="1" type="ORF">PSEHALCIP103_01018</name>
</gene>
<protein>
    <submittedName>
        <fullName evidence="1">Uncharacterized protein</fullName>
    </submittedName>
</protein>
<evidence type="ECO:0000313" key="2">
    <source>
        <dbReference type="Proteomes" id="UP001152447"/>
    </source>
</evidence>
<sequence length="61" mass="7095">MKITQLFITPPDLDHSFSIKYAKSRFVAAFRGVDNLINQQINRCMNNNNLQNHLLLHESSH</sequence>
<proteinExistence type="predicted"/>
<comment type="caution">
    <text evidence="1">The sequence shown here is derived from an EMBL/GenBank/DDBJ whole genome shotgun (WGS) entry which is preliminary data.</text>
</comment>
<organism evidence="1 2">
    <name type="scientific">Pseudoalteromonas haloplanktis</name>
    <name type="common">Alteromonas haloplanktis</name>
    <dbReference type="NCBI Taxonomy" id="228"/>
    <lineage>
        <taxon>Bacteria</taxon>
        <taxon>Pseudomonadati</taxon>
        <taxon>Pseudomonadota</taxon>
        <taxon>Gammaproteobacteria</taxon>
        <taxon>Alteromonadales</taxon>
        <taxon>Pseudoalteromonadaceae</taxon>
        <taxon>Pseudoalteromonas</taxon>
    </lineage>
</organism>
<keyword evidence="2" id="KW-1185">Reference proteome</keyword>
<dbReference type="EMBL" id="CAMAPB010000010">
    <property type="protein sequence ID" value="CAH9054352.1"/>
    <property type="molecule type" value="Genomic_DNA"/>
</dbReference>
<name>A0A9W4W2J1_PSEHA</name>
<dbReference type="AlphaFoldDB" id="A0A9W4W2J1"/>